<name>A0A9Q9EQA0_9PEZI</name>
<feature type="signal peptide" evidence="1">
    <location>
        <begin position="1"/>
        <end position="15"/>
    </location>
</feature>
<proteinExistence type="predicted"/>
<dbReference type="OrthoDB" id="3930025at2759"/>
<sequence>MLLTTILIAAASAHALPRSTTSKAPLPAYFLLANGTRTDFWRAPETLTEVIHSGPQRRQAGRTDVEIGPRDVIAQDLNAGPDEFPQAFSQLFDNVDSSLCSQLGCNSGAEYCVTAATGADVCIKATGAFERQARGAFIRSARGSFDRAVRRQRPGQGVIEIGPDFVHFQAREGSLGIGDLRVNLRNADSSGDGASCPSFISAIAAGGALFPNVATPFGALSFLCGAVDSFSGTASG</sequence>
<organism evidence="2 3">
    <name type="scientific">Septoria linicola</name>
    <dbReference type="NCBI Taxonomy" id="215465"/>
    <lineage>
        <taxon>Eukaryota</taxon>
        <taxon>Fungi</taxon>
        <taxon>Dikarya</taxon>
        <taxon>Ascomycota</taxon>
        <taxon>Pezizomycotina</taxon>
        <taxon>Dothideomycetes</taxon>
        <taxon>Dothideomycetidae</taxon>
        <taxon>Mycosphaerellales</taxon>
        <taxon>Mycosphaerellaceae</taxon>
        <taxon>Septoria</taxon>
    </lineage>
</organism>
<feature type="chain" id="PRO_5040408370" evidence="1">
    <location>
        <begin position="16"/>
        <end position="236"/>
    </location>
</feature>
<keyword evidence="3" id="KW-1185">Reference proteome</keyword>
<dbReference type="AlphaFoldDB" id="A0A9Q9EQA0"/>
<dbReference type="EMBL" id="CP099429">
    <property type="protein sequence ID" value="USW58905.1"/>
    <property type="molecule type" value="Genomic_DNA"/>
</dbReference>
<evidence type="ECO:0000313" key="3">
    <source>
        <dbReference type="Proteomes" id="UP001056384"/>
    </source>
</evidence>
<evidence type="ECO:0000256" key="1">
    <source>
        <dbReference type="SAM" id="SignalP"/>
    </source>
</evidence>
<dbReference type="Proteomes" id="UP001056384">
    <property type="component" value="Chromosome 12"/>
</dbReference>
<evidence type="ECO:0000313" key="2">
    <source>
        <dbReference type="EMBL" id="USW58905.1"/>
    </source>
</evidence>
<keyword evidence="1" id="KW-0732">Signal</keyword>
<protein>
    <submittedName>
        <fullName evidence="2">Uncharacterized protein</fullName>
    </submittedName>
</protein>
<reference evidence="2" key="1">
    <citation type="submission" date="2022-06" db="EMBL/GenBank/DDBJ databases">
        <title>Complete genome sequences of two strains of the flax pathogen Septoria linicola.</title>
        <authorList>
            <person name="Lapalu N."/>
            <person name="Simon A."/>
            <person name="Demenou B."/>
            <person name="Paumier D."/>
            <person name="Guillot M.-P."/>
            <person name="Gout L."/>
            <person name="Valade R."/>
        </authorList>
    </citation>
    <scope>NUCLEOTIDE SEQUENCE</scope>
    <source>
        <strain evidence="2">SE15195</strain>
    </source>
</reference>
<gene>
    <name evidence="2" type="ORF">Slin15195_G122240</name>
</gene>
<accession>A0A9Q9EQA0</accession>